<sequence length="61" mass="6353">MAGGFHFLVDFLVDIGLLVLGDEETGSTGPMVAFGIARSQGLLIDVDHATLGRVQLPGTAR</sequence>
<name>A0ABP9NEG3_9PSEU</name>
<evidence type="ECO:0000313" key="2">
    <source>
        <dbReference type="Proteomes" id="UP001500804"/>
    </source>
</evidence>
<dbReference type="RefSeq" id="WP_345603495.1">
    <property type="nucleotide sequence ID" value="NZ_BAABJO010000003.1"/>
</dbReference>
<comment type="caution">
    <text evidence="1">The sequence shown here is derived from an EMBL/GenBank/DDBJ whole genome shotgun (WGS) entry which is preliminary data.</text>
</comment>
<evidence type="ECO:0000313" key="1">
    <source>
        <dbReference type="EMBL" id="GAA5113530.1"/>
    </source>
</evidence>
<dbReference type="EMBL" id="BAABJO010000003">
    <property type="protein sequence ID" value="GAA5113530.1"/>
    <property type="molecule type" value="Genomic_DNA"/>
</dbReference>
<gene>
    <name evidence="1" type="ORF">GCM10023320_09280</name>
</gene>
<accession>A0ABP9NEG3</accession>
<dbReference type="Proteomes" id="UP001500804">
    <property type="component" value="Unassembled WGS sequence"/>
</dbReference>
<keyword evidence="2" id="KW-1185">Reference proteome</keyword>
<organism evidence="1 2">
    <name type="scientific">Pseudonocardia adelaidensis</name>
    <dbReference type="NCBI Taxonomy" id="648754"/>
    <lineage>
        <taxon>Bacteria</taxon>
        <taxon>Bacillati</taxon>
        <taxon>Actinomycetota</taxon>
        <taxon>Actinomycetes</taxon>
        <taxon>Pseudonocardiales</taxon>
        <taxon>Pseudonocardiaceae</taxon>
        <taxon>Pseudonocardia</taxon>
    </lineage>
</organism>
<proteinExistence type="predicted"/>
<protein>
    <submittedName>
        <fullName evidence="1">Uncharacterized protein</fullName>
    </submittedName>
</protein>
<reference evidence="2" key="1">
    <citation type="journal article" date="2019" name="Int. J. Syst. Evol. Microbiol.">
        <title>The Global Catalogue of Microorganisms (GCM) 10K type strain sequencing project: providing services to taxonomists for standard genome sequencing and annotation.</title>
        <authorList>
            <consortium name="The Broad Institute Genomics Platform"/>
            <consortium name="The Broad Institute Genome Sequencing Center for Infectious Disease"/>
            <person name="Wu L."/>
            <person name="Ma J."/>
        </authorList>
    </citation>
    <scope>NUCLEOTIDE SEQUENCE [LARGE SCALE GENOMIC DNA]</scope>
    <source>
        <strain evidence="2">JCM 18302</strain>
    </source>
</reference>